<dbReference type="EMBL" id="JABAHT010000032">
    <property type="protein sequence ID" value="KAF4668770.1"/>
    <property type="molecule type" value="Genomic_DNA"/>
</dbReference>
<dbReference type="Proteomes" id="UP000570595">
    <property type="component" value="Unassembled WGS sequence"/>
</dbReference>
<dbReference type="Pfam" id="PF01507">
    <property type="entry name" value="PAPS_reduct"/>
    <property type="match status" value="2"/>
</dbReference>
<comment type="caution">
    <text evidence="15">The sequence shown here is derived from an EMBL/GenBank/DDBJ whole genome shotgun (WGS) entry which is preliminary data.</text>
</comment>
<comment type="pathway">
    <text evidence="1">Cofactor biosynthesis; FAD biosynthesis; FAD from FMN: step 1/1.</text>
</comment>
<dbReference type="SUPFAM" id="SSF52402">
    <property type="entry name" value="Adenine nucleotide alpha hydrolases-like"/>
    <property type="match status" value="1"/>
</dbReference>
<dbReference type="CDD" id="cd23948">
    <property type="entry name" value="FAD_synthase"/>
    <property type="match status" value="1"/>
</dbReference>
<name>A0A7J6MC62_PEROL</name>
<feature type="domain" description="Phosphoadenosine phosphosulphate reductase" evidence="14">
    <location>
        <begin position="191"/>
        <end position="263"/>
    </location>
</feature>
<dbReference type="PANTHER" id="PTHR23293:SF9">
    <property type="entry name" value="FAD SYNTHASE"/>
    <property type="match status" value="1"/>
</dbReference>
<evidence type="ECO:0000256" key="9">
    <source>
        <dbReference type="ARBA" id="ARBA00022840"/>
    </source>
</evidence>
<keyword evidence="7" id="KW-0547">Nucleotide-binding</keyword>
<evidence type="ECO:0000256" key="5">
    <source>
        <dbReference type="ARBA" id="ARBA00022679"/>
    </source>
</evidence>
<evidence type="ECO:0000313" key="16">
    <source>
        <dbReference type="Proteomes" id="UP000570595"/>
    </source>
</evidence>
<feature type="domain" description="Phosphoadenosine phosphosulphate reductase" evidence="14">
    <location>
        <begin position="109"/>
        <end position="172"/>
    </location>
</feature>
<feature type="region of interest" description="Disordered" evidence="13">
    <location>
        <begin position="1"/>
        <end position="65"/>
    </location>
</feature>
<evidence type="ECO:0000256" key="8">
    <source>
        <dbReference type="ARBA" id="ARBA00022827"/>
    </source>
</evidence>
<dbReference type="GO" id="GO:0005524">
    <property type="term" value="F:ATP binding"/>
    <property type="evidence" value="ECO:0007669"/>
    <property type="project" value="UniProtKB-KW"/>
</dbReference>
<feature type="compositionally biased region" description="Basic and acidic residues" evidence="13">
    <location>
        <begin position="13"/>
        <end position="36"/>
    </location>
</feature>
<dbReference type="AlphaFoldDB" id="A0A7J6MC62"/>
<keyword evidence="3" id="KW-0285">Flavoprotein</keyword>
<feature type="compositionally biased region" description="Low complexity" evidence="13">
    <location>
        <begin position="1"/>
        <end position="12"/>
    </location>
</feature>
<evidence type="ECO:0000256" key="11">
    <source>
        <dbReference type="ARBA" id="ARBA00031871"/>
    </source>
</evidence>
<evidence type="ECO:0000256" key="2">
    <source>
        <dbReference type="ARBA" id="ARBA00012393"/>
    </source>
</evidence>
<evidence type="ECO:0000256" key="4">
    <source>
        <dbReference type="ARBA" id="ARBA00022643"/>
    </source>
</evidence>
<dbReference type="Gene3D" id="3.40.50.620">
    <property type="entry name" value="HUPs"/>
    <property type="match status" value="1"/>
</dbReference>
<keyword evidence="4" id="KW-0288">FMN</keyword>
<organism evidence="15 16">
    <name type="scientific">Perkinsus olseni</name>
    <name type="common">Perkinsus atlanticus</name>
    <dbReference type="NCBI Taxonomy" id="32597"/>
    <lineage>
        <taxon>Eukaryota</taxon>
        <taxon>Sar</taxon>
        <taxon>Alveolata</taxon>
        <taxon>Perkinsozoa</taxon>
        <taxon>Perkinsea</taxon>
        <taxon>Perkinsida</taxon>
        <taxon>Perkinsidae</taxon>
        <taxon>Perkinsus</taxon>
    </lineage>
</organism>
<evidence type="ECO:0000256" key="13">
    <source>
        <dbReference type="SAM" id="MobiDB-lite"/>
    </source>
</evidence>
<evidence type="ECO:0000259" key="14">
    <source>
        <dbReference type="Pfam" id="PF01507"/>
    </source>
</evidence>
<sequence>MPAASATTNASKANKDSFQHSKAFTDEDSCGEDRPRRTAPISTTASDSSGDATVDSTDDARTLWPADGALDGAVTTLSDDRQAEETRQQTVKSLAIITEAYDKYKPEELCLAFNGGKDCTVLLHMVDHVFRQKHSKGVPLKTLYGVDPKNDTFEEVESFIANMQKIYNLDIMRVVGGVKVGLERVKEEHPEVKAIFMGSRSTDPYCGDLVPFARTSEGWPDFMRVNPILDWSYRDVWEFIDLYGVQYCELYKYGYTSIGRKSDTIPNPDLLIRDDDGHVHYKHARELVDGSKERSGRYVKRQ</sequence>
<comment type="catalytic activity">
    <reaction evidence="12">
        <text>FMN + ATP + H(+) = FAD + diphosphate</text>
        <dbReference type="Rhea" id="RHEA:17237"/>
        <dbReference type="ChEBI" id="CHEBI:15378"/>
        <dbReference type="ChEBI" id="CHEBI:30616"/>
        <dbReference type="ChEBI" id="CHEBI:33019"/>
        <dbReference type="ChEBI" id="CHEBI:57692"/>
        <dbReference type="ChEBI" id="CHEBI:58210"/>
        <dbReference type="EC" id="2.7.7.2"/>
    </reaction>
</comment>
<dbReference type="EC" id="2.7.7.2" evidence="2"/>
<dbReference type="PANTHER" id="PTHR23293">
    <property type="entry name" value="FAD SYNTHETASE-RELATED FMN ADENYLYLTRANSFERASE"/>
    <property type="match status" value="1"/>
</dbReference>
<dbReference type="InterPro" id="IPR014729">
    <property type="entry name" value="Rossmann-like_a/b/a_fold"/>
</dbReference>
<dbReference type="GO" id="GO:0003919">
    <property type="term" value="F:FMN adenylyltransferase activity"/>
    <property type="evidence" value="ECO:0007669"/>
    <property type="project" value="UniProtKB-EC"/>
</dbReference>
<keyword evidence="8" id="KW-0274">FAD</keyword>
<keyword evidence="5 15" id="KW-0808">Transferase</keyword>
<evidence type="ECO:0000256" key="3">
    <source>
        <dbReference type="ARBA" id="ARBA00022630"/>
    </source>
</evidence>
<feature type="compositionally biased region" description="Low complexity" evidence="13">
    <location>
        <begin position="42"/>
        <end position="55"/>
    </location>
</feature>
<evidence type="ECO:0000256" key="6">
    <source>
        <dbReference type="ARBA" id="ARBA00022695"/>
    </source>
</evidence>
<keyword evidence="9" id="KW-0067">ATP-binding</keyword>
<reference evidence="15 16" key="1">
    <citation type="submission" date="2020-04" db="EMBL/GenBank/DDBJ databases">
        <title>Perkinsus olseni comparative genomics.</title>
        <authorList>
            <person name="Bogema D.R."/>
        </authorList>
    </citation>
    <scope>NUCLEOTIDE SEQUENCE [LARGE SCALE GENOMIC DNA]</scope>
    <source>
        <strain evidence="15">ATCC PRA-179</strain>
    </source>
</reference>
<dbReference type="InterPro" id="IPR002500">
    <property type="entry name" value="PAPS_reduct_dom"/>
</dbReference>
<dbReference type="GO" id="GO:0006747">
    <property type="term" value="P:FAD biosynthetic process"/>
    <property type="evidence" value="ECO:0007669"/>
    <property type="project" value="TreeGrafter"/>
</dbReference>
<evidence type="ECO:0000256" key="12">
    <source>
        <dbReference type="ARBA" id="ARBA00049494"/>
    </source>
</evidence>
<dbReference type="OrthoDB" id="270728at2759"/>
<keyword evidence="6" id="KW-0548">Nucleotidyltransferase</keyword>
<evidence type="ECO:0000256" key="1">
    <source>
        <dbReference type="ARBA" id="ARBA00004726"/>
    </source>
</evidence>
<gene>
    <name evidence="15" type="primary">FAD1</name>
    <name evidence="15" type="ORF">FOZ61_005788</name>
</gene>
<protein>
    <recommendedName>
        <fullName evidence="2">FAD synthase</fullName>
        <ecNumber evidence="2">2.7.7.2</ecNumber>
    </recommendedName>
    <alternativeName>
        <fullName evidence="10">FAD pyrophosphorylase</fullName>
    </alternativeName>
    <alternativeName>
        <fullName evidence="11">FMN adenylyltransferase</fullName>
    </alternativeName>
</protein>
<proteinExistence type="predicted"/>
<evidence type="ECO:0000313" key="15">
    <source>
        <dbReference type="EMBL" id="KAF4668770.1"/>
    </source>
</evidence>
<evidence type="ECO:0000256" key="10">
    <source>
        <dbReference type="ARBA" id="ARBA00031145"/>
    </source>
</evidence>
<evidence type="ECO:0000256" key="7">
    <source>
        <dbReference type="ARBA" id="ARBA00022741"/>
    </source>
</evidence>
<accession>A0A7J6MC62</accession>